<dbReference type="Pfam" id="PF02469">
    <property type="entry name" value="Fasciclin"/>
    <property type="match status" value="1"/>
</dbReference>
<dbReference type="RefSeq" id="WP_347166079.1">
    <property type="nucleotide sequence ID" value="NZ_JBDNCH010000002.1"/>
</dbReference>
<comment type="caution">
    <text evidence="3">The sequence shown here is derived from an EMBL/GenBank/DDBJ whole genome shotgun (WGS) entry which is preliminary data.</text>
</comment>
<feature type="chain" id="PRO_5043600573" evidence="1">
    <location>
        <begin position="23"/>
        <end position="161"/>
    </location>
</feature>
<dbReference type="FunFam" id="2.30.180.10:FF:000019">
    <property type="entry name" value="Cell surface lipoprotein"/>
    <property type="match status" value="1"/>
</dbReference>
<feature type="signal peptide" evidence="1">
    <location>
        <begin position="1"/>
        <end position="22"/>
    </location>
</feature>
<dbReference type="EMBL" id="JBDNCH010000002">
    <property type="protein sequence ID" value="MEN9060955.1"/>
    <property type="molecule type" value="Genomic_DNA"/>
</dbReference>
<dbReference type="SUPFAM" id="SSF82153">
    <property type="entry name" value="FAS1 domain"/>
    <property type="match status" value="1"/>
</dbReference>
<dbReference type="PANTHER" id="PTHR10900">
    <property type="entry name" value="PERIOSTIN-RELATED"/>
    <property type="match status" value="1"/>
</dbReference>
<proteinExistence type="predicted"/>
<sequence length="161" mass="16690">MFRKTFFAATAAAALFGSTAYAAGHSMNIVDTAKEAGTFETLLAAAQAAGLAETLSGDGPFTVFAPTDEAFAALPEGTVESLLLPENKDQLTAILTYHVIPGKVMSSDLSDDMAATTVQGSDVMIDLDNGVMVQDATVTSADIEASNGVIHVIDKVIMPEM</sequence>
<dbReference type="Proteomes" id="UP001428774">
    <property type="component" value="Unassembled WGS sequence"/>
</dbReference>
<accession>A0AAW9SL56</accession>
<evidence type="ECO:0000259" key="2">
    <source>
        <dbReference type="PROSITE" id="PS50213"/>
    </source>
</evidence>
<evidence type="ECO:0000313" key="3">
    <source>
        <dbReference type="EMBL" id="MEN9060955.1"/>
    </source>
</evidence>
<protein>
    <submittedName>
        <fullName evidence="3">Fasciclin domain-containing protein</fullName>
    </submittedName>
</protein>
<dbReference type="Gene3D" id="2.30.180.10">
    <property type="entry name" value="FAS1 domain"/>
    <property type="match status" value="1"/>
</dbReference>
<feature type="domain" description="FAS1" evidence="2">
    <location>
        <begin position="26"/>
        <end position="157"/>
    </location>
</feature>
<dbReference type="InterPro" id="IPR000782">
    <property type="entry name" value="FAS1_domain"/>
</dbReference>
<keyword evidence="4" id="KW-1185">Reference proteome</keyword>
<dbReference type="InterPro" id="IPR050904">
    <property type="entry name" value="Adhesion/Biosynth-related"/>
</dbReference>
<organism evidence="3 4">
    <name type="scientific">Ponticoccus litoralis</name>
    <dbReference type="NCBI Taxonomy" id="422297"/>
    <lineage>
        <taxon>Bacteria</taxon>
        <taxon>Pseudomonadati</taxon>
        <taxon>Pseudomonadota</taxon>
        <taxon>Alphaproteobacteria</taxon>
        <taxon>Rhodobacterales</taxon>
        <taxon>Roseobacteraceae</taxon>
        <taxon>Ponticoccus</taxon>
    </lineage>
</organism>
<dbReference type="AlphaFoldDB" id="A0AAW9SL56"/>
<evidence type="ECO:0000256" key="1">
    <source>
        <dbReference type="SAM" id="SignalP"/>
    </source>
</evidence>
<keyword evidence="1" id="KW-0732">Signal</keyword>
<dbReference type="SMART" id="SM00554">
    <property type="entry name" value="FAS1"/>
    <property type="match status" value="1"/>
</dbReference>
<evidence type="ECO:0000313" key="4">
    <source>
        <dbReference type="Proteomes" id="UP001428774"/>
    </source>
</evidence>
<name>A0AAW9SL56_9RHOB</name>
<dbReference type="InterPro" id="IPR036378">
    <property type="entry name" value="FAS1_dom_sf"/>
</dbReference>
<reference evidence="3 4" key="1">
    <citation type="submission" date="2024-05" db="EMBL/GenBank/DDBJ databases">
        <title>Genome sequence of Ponticoccus litoralis KCCM 90028.</title>
        <authorList>
            <person name="Kim J.M."/>
            <person name="Lee J.K."/>
            <person name="Choi B.J."/>
            <person name="Bayburt H."/>
            <person name="Baek J.H."/>
            <person name="Jeon C.O."/>
        </authorList>
    </citation>
    <scope>NUCLEOTIDE SEQUENCE [LARGE SCALE GENOMIC DNA]</scope>
    <source>
        <strain evidence="3 4">KCCM 90028</strain>
    </source>
</reference>
<dbReference type="PANTHER" id="PTHR10900:SF77">
    <property type="entry name" value="FI19380P1"/>
    <property type="match status" value="1"/>
</dbReference>
<gene>
    <name evidence="3" type="ORF">ABFB10_07800</name>
</gene>
<dbReference type="PROSITE" id="PS50213">
    <property type="entry name" value="FAS1"/>
    <property type="match status" value="1"/>
</dbReference>